<evidence type="ECO:0000313" key="1">
    <source>
        <dbReference type="EMBL" id="OAF56123.1"/>
    </source>
</evidence>
<proteinExistence type="predicted"/>
<protein>
    <submittedName>
        <fullName evidence="1">Uncharacterized protein</fullName>
    </submittedName>
</protein>
<name>A0A177A4T9_9PEZI</name>
<dbReference type="RefSeq" id="XP_024321421.1">
    <property type="nucleotide sequence ID" value="XM_024471004.1"/>
</dbReference>
<organism evidence="1">
    <name type="scientific">Pseudogymnoascus destructans</name>
    <dbReference type="NCBI Taxonomy" id="655981"/>
    <lineage>
        <taxon>Eukaryota</taxon>
        <taxon>Fungi</taxon>
        <taxon>Dikarya</taxon>
        <taxon>Ascomycota</taxon>
        <taxon>Pezizomycotina</taxon>
        <taxon>Leotiomycetes</taxon>
        <taxon>Thelebolales</taxon>
        <taxon>Thelebolaceae</taxon>
        <taxon>Pseudogymnoascus</taxon>
    </lineage>
</organism>
<gene>
    <name evidence="1" type="ORF">VC83_07433</name>
</gene>
<dbReference type="AlphaFoldDB" id="A0A177A4T9"/>
<accession>A0A177A4T9</accession>
<reference evidence="1" key="1">
    <citation type="submission" date="2016-03" db="EMBL/GenBank/DDBJ databases">
        <title>Updated assembly of Pseudogymnoascus destructans, the fungus causing white-nose syndrome of bats.</title>
        <authorList>
            <person name="Palmer J.M."/>
            <person name="Drees K.P."/>
            <person name="Foster J.T."/>
            <person name="Lindner D.L."/>
        </authorList>
    </citation>
    <scope>NUCLEOTIDE SEQUENCE [LARGE SCALE GENOMIC DNA]</scope>
    <source>
        <strain evidence="1">20631-21</strain>
    </source>
</reference>
<dbReference type="EMBL" id="KV441405">
    <property type="protein sequence ID" value="OAF56123.1"/>
    <property type="molecule type" value="Genomic_DNA"/>
</dbReference>
<dbReference type="GeneID" id="36290478"/>
<dbReference type="Proteomes" id="UP000077154">
    <property type="component" value="Unassembled WGS sequence"/>
</dbReference>
<dbReference type="OrthoDB" id="3430672at2759"/>
<sequence length="115" mass="12741">MPGRGSVSHLRFAHGVKQINAFHHYKINTNISIHPNTSRNMASSFSSERLIYRGLEGTPRDKAFILSILSDRTSSENTTNYLVKPASSADVDSFMRGFREAFLGVLVCTPNPSVL</sequence>